<dbReference type="RefSeq" id="WP_072835908.1">
    <property type="nucleotide sequence ID" value="NZ_FQUU01000011.1"/>
</dbReference>
<dbReference type="InterPro" id="IPR050640">
    <property type="entry name" value="Bact_2-comp_sensor_kinase"/>
</dbReference>
<gene>
    <name evidence="3" type="ORF">SAMN02745131_02746</name>
</gene>
<keyword evidence="3" id="KW-0418">Kinase</keyword>
<evidence type="ECO:0000256" key="1">
    <source>
        <dbReference type="SAM" id="Phobius"/>
    </source>
</evidence>
<organism evidence="3 4">
    <name type="scientific">Flavisolibacter ginsengisoli DSM 18119</name>
    <dbReference type="NCBI Taxonomy" id="1121884"/>
    <lineage>
        <taxon>Bacteria</taxon>
        <taxon>Pseudomonadati</taxon>
        <taxon>Bacteroidota</taxon>
        <taxon>Chitinophagia</taxon>
        <taxon>Chitinophagales</taxon>
        <taxon>Chitinophagaceae</taxon>
        <taxon>Flavisolibacter</taxon>
    </lineage>
</organism>
<name>A0A1M5BZ79_9BACT</name>
<feature type="transmembrane region" description="Helical" evidence="1">
    <location>
        <begin position="81"/>
        <end position="101"/>
    </location>
</feature>
<dbReference type="GO" id="GO:0000155">
    <property type="term" value="F:phosphorelay sensor kinase activity"/>
    <property type="evidence" value="ECO:0007669"/>
    <property type="project" value="InterPro"/>
</dbReference>
<keyword evidence="1" id="KW-1133">Transmembrane helix</keyword>
<dbReference type="STRING" id="1121884.SAMN02745131_02746"/>
<accession>A0A1M5BZ79</accession>
<sequence length="355" mass="41535">MMAGYIKFEKYNSKELHIMVLTMFPMAILMNYFLFGSVYFSELRVFAWATLVTFIVLCLAFFIYGQIAVSLRNRFPNAHEVYRRLFLTITVFVLLTGVYLSVLCRAYDLFHFMGYSYDESNFGKCFLTFAVMNVFLTFLNEGVSRYESYRVTLYETEQLKKEYMQSQLLGLKSQMNPHFLFNGLNTLSSLIHEDADKAEDFLDHMSKVYRYLLRNNEEQLVSLQTEITFIRSYYFLLKARYAEGLQLAISIDTEQYEQYLPPLTLQMLFENILTFNESSKSNPLLIEISSKGPNELVIKNTVQLKLNCSDCFDEGIENISNKFKLLCQKEVQITETPTYRTIQLPLLKTKELTEA</sequence>
<dbReference type="Proteomes" id="UP000184048">
    <property type="component" value="Unassembled WGS sequence"/>
</dbReference>
<dbReference type="Pfam" id="PF06580">
    <property type="entry name" value="His_kinase"/>
    <property type="match status" value="1"/>
</dbReference>
<dbReference type="InterPro" id="IPR010559">
    <property type="entry name" value="Sig_transdc_His_kin_internal"/>
</dbReference>
<evidence type="ECO:0000313" key="4">
    <source>
        <dbReference type="Proteomes" id="UP000184048"/>
    </source>
</evidence>
<evidence type="ECO:0000313" key="3">
    <source>
        <dbReference type="EMBL" id="SHF47833.1"/>
    </source>
</evidence>
<feature type="transmembrane region" description="Helical" evidence="1">
    <location>
        <begin position="121"/>
        <end position="140"/>
    </location>
</feature>
<protein>
    <submittedName>
        <fullName evidence="3">Histidine kinase</fullName>
    </submittedName>
</protein>
<feature type="transmembrane region" description="Helical" evidence="1">
    <location>
        <begin position="20"/>
        <end position="40"/>
    </location>
</feature>
<feature type="transmembrane region" description="Helical" evidence="1">
    <location>
        <begin position="46"/>
        <end position="69"/>
    </location>
</feature>
<proteinExistence type="predicted"/>
<feature type="domain" description="Signal transduction histidine kinase internal region" evidence="2">
    <location>
        <begin position="167"/>
        <end position="243"/>
    </location>
</feature>
<dbReference type="GO" id="GO:0016020">
    <property type="term" value="C:membrane"/>
    <property type="evidence" value="ECO:0007669"/>
    <property type="project" value="InterPro"/>
</dbReference>
<keyword evidence="1" id="KW-0812">Transmembrane</keyword>
<dbReference type="AlphaFoldDB" id="A0A1M5BZ79"/>
<keyword evidence="1" id="KW-0472">Membrane</keyword>
<evidence type="ECO:0000259" key="2">
    <source>
        <dbReference type="Pfam" id="PF06580"/>
    </source>
</evidence>
<dbReference type="PANTHER" id="PTHR34220">
    <property type="entry name" value="SENSOR HISTIDINE KINASE YPDA"/>
    <property type="match status" value="1"/>
</dbReference>
<dbReference type="EMBL" id="FQUU01000011">
    <property type="protein sequence ID" value="SHF47833.1"/>
    <property type="molecule type" value="Genomic_DNA"/>
</dbReference>
<dbReference type="PANTHER" id="PTHR34220:SF7">
    <property type="entry name" value="SENSOR HISTIDINE KINASE YPDA"/>
    <property type="match status" value="1"/>
</dbReference>
<dbReference type="OrthoDB" id="9809908at2"/>
<reference evidence="3 4" key="1">
    <citation type="submission" date="2016-11" db="EMBL/GenBank/DDBJ databases">
        <authorList>
            <person name="Jaros S."/>
            <person name="Januszkiewicz K."/>
            <person name="Wedrychowicz H."/>
        </authorList>
    </citation>
    <scope>NUCLEOTIDE SEQUENCE [LARGE SCALE GENOMIC DNA]</scope>
    <source>
        <strain evidence="3 4">DSM 18119</strain>
    </source>
</reference>
<keyword evidence="4" id="KW-1185">Reference proteome</keyword>
<keyword evidence="3" id="KW-0808">Transferase</keyword>